<dbReference type="RefSeq" id="WP_152100132.1">
    <property type="nucleotide sequence ID" value="NZ_AP021861.1"/>
</dbReference>
<feature type="transmembrane region" description="Helical" evidence="1">
    <location>
        <begin position="38"/>
        <end position="63"/>
    </location>
</feature>
<sequence length="106" mass="11418">MKPHIVGMLAGWALWAAFFAVAYVVMQRGTAILPEPGVFKNLISVITIAAMPIAIGGFLFVWGDGAGQPPPFMTTMWFNIVFGLILYGALGAMAGAIYGRLRKKRS</sequence>
<accession>A0A5K7XCR4</accession>
<dbReference type="EMBL" id="AP021861">
    <property type="protein sequence ID" value="BBO34584.1"/>
    <property type="molecule type" value="Genomic_DNA"/>
</dbReference>
<evidence type="ECO:0000313" key="3">
    <source>
        <dbReference type="Proteomes" id="UP000326837"/>
    </source>
</evidence>
<protein>
    <submittedName>
        <fullName evidence="2">Uncharacterized protein</fullName>
    </submittedName>
</protein>
<reference evidence="3" key="1">
    <citation type="submission" date="2019-10" db="EMBL/GenBank/DDBJ databases">
        <title>Lacipirellula parvula gen. nov., sp. nov., representing a lineage of planctomycetes widespread in freshwater anoxic habitats, and description of the family Lacipirellulaceae.</title>
        <authorList>
            <person name="Dedysh S.N."/>
            <person name="Kulichevskaya I.S."/>
            <person name="Beletsky A.V."/>
            <person name="Rakitin A.L."/>
            <person name="Mardanov A.V."/>
            <person name="Ivanova A.A."/>
            <person name="Saltykova V.X."/>
            <person name="Rijpstra W.I.C."/>
            <person name="Sinninghe Damste J.S."/>
            <person name="Ravin N.V."/>
        </authorList>
    </citation>
    <scope>NUCLEOTIDE SEQUENCE [LARGE SCALE GENOMIC DNA]</scope>
    <source>
        <strain evidence="3">PX69</strain>
    </source>
</reference>
<organism evidence="2 3">
    <name type="scientific">Lacipirellula parvula</name>
    <dbReference type="NCBI Taxonomy" id="2650471"/>
    <lineage>
        <taxon>Bacteria</taxon>
        <taxon>Pseudomonadati</taxon>
        <taxon>Planctomycetota</taxon>
        <taxon>Planctomycetia</taxon>
        <taxon>Pirellulales</taxon>
        <taxon>Lacipirellulaceae</taxon>
        <taxon>Lacipirellula</taxon>
    </lineage>
</organism>
<dbReference type="AlphaFoldDB" id="A0A5K7XCR4"/>
<feature type="transmembrane region" description="Helical" evidence="1">
    <location>
        <begin position="6"/>
        <end position="26"/>
    </location>
</feature>
<keyword evidence="3" id="KW-1185">Reference proteome</keyword>
<proteinExistence type="predicted"/>
<keyword evidence="1" id="KW-1133">Transmembrane helix</keyword>
<feature type="transmembrane region" description="Helical" evidence="1">
    <location>
        <begin position="75"/>
        <end position="98"/>
    </location>
</feature>
<evidence type="ECO:0000256" key="1">
    <source>
        <dbReference type="SAM" id="Phobius"/>
    </source>
</evidence>
<evidence type="ECO:0000313" key="2">
    <source>
        <dbReference type="EMBL" id="BBO34584.1"/>
    </source>
</evidence>
<dbReference type="Proteomes" id="UP000326837">
    <property type="component" value="Chromosome"/>
</dbReference>
<name>A0A5K7XCR4_9BACT</name>
<keyword evidence="1" id="KW-0472">Membrane</keyword>
<dbReference type="KEGG" id="lpav:PLANPX_4196"/>
<keyword evidence="1" id="KW-0812">Transmembrane</keyword>
<gene>
    <name evidence="2" type="ORF">PLANPX_4196</name>
</gene>